<sequence length="143" mass="14391">MINRRIPSALLLAVSAAAVTLAPLTTATAGAEAPFKAPVVTFEGTGPGTVTATVHNPNERGQCWAEAGVGPENNHVFFGEGKLESLAQPGRTIKTSLTGLEPGSKITARGGCADTSPAGGYELSETVTVNVPSNKPSTGSFGG</sequence>
<evidence type="ECO:0000313" key="3">
    <source>
        <dbReference type="Proteomes" id="UP000247569"/>
    </source>
</evidence>
<dbReference type="RefSeq" id="WP_146251172.1">
    <property type="nucleotide sequence ID" value="NZ_QJKF01000006.1"/>
</dbReference>
<name>A0A318K017_9NOCA</name>
<comment type="caution">
    <text evidence="2">The sequence shown here is derived from an EMBL/GenBank/DDBJ whole genome shotgun (WGS) entry which is preliminary data.</text>
</comment>
<protein>
    <submittedName>
        <fullName evidence="2">Uncharacterized protein</fullName>
    </submittedName>
</protein>
<proteinExistence type="predicted"/>
<feature type="signal peptide" evidence="1">
    <location>
        <begin position="1"/>
        <end position="31"/>
    </location>
</feature>
<evidence type="ECO:0000313" key="2">
    <source>
        <dbReference type="EMBL" id="PXX63128.1"/>
    </source>
</evidence>
<dbReference type="AlphaFoldDB" id="A0A318K017"/>
<dbReference type="EMBL" id="QJKF01000006">
    <property type="protein sequence ID" value="PXX63128.1"/>
    <property type="molecule type" value="Genomic_DNA"/>
</dbReference>
<gene>
    <name evidence="2" type="ORF">DFR70_106183</name>
</gene>
<feature type="chain" id="PRO_5016459825" evidence="1">
    <location>
        <begin position="32"/>
        <end position="143"/>
    </location>
</feature>
<reference evidence="2 3" key="1">
    <citation type="submission" date="2018-05" db="EMBL/GenBank/DDBJ databases">
        <title>Genomic Encyclopedia of Type Strains, Phase IV (KMG-IV): sequencing the most valuable type-strain genomes for metagenomic binning, comparative biology and taxonomic classification.</title>
        <authorList>
            <person name="Goeker M."/>
        </authorList>
    </citation>
    <scope>NUCLEOTIDE SEQUENCE [LARGE SCALE GENOMIC DNA]</scope>
    <source>
        <strain evidence="2 3">DSM 44704</strain>
    </source>
</reference>
<keyword evidence="3" id="KW-1185">Reference proteome</keyword>
<accession>A0A318K017</accession>
<organism evidence="2 3">
    <name type="scientific">Nocardia tenerifensis</name>
    <dbReference type="NCBI Taxonomy" id="228006"/>
    <lineage>
        <taxon>Bacteria</taxon>
        <taxon>Bacillati</taxon>
        <taxon>Actinomycetota</taxon>
        <taxon>Actinomycetes</taxon>
        <taxon>Mycobacteriales</taxon>
        <taxon>Nocardiaceae</taxon>
        <taxon>Nocardia</taxon>
    </lineage>
</organism>
<keyword evidence="1" id="KW-0732">Signal</keyword>
<dbReference type="OrthoDB" id="4561856at2"/>
<evidence type="ECO:0000256" key="1">
    <source>
        <dbReference type="SAM" id="SignalP"/>
    </source>
</evidence>
<dbReference type="Proteomes" id="UP000247569">
    <property type="component" value="Unassembled WGS sequence"/>
</dbReference>